<feature type="region of interest" description="Disordered" evidence="9">
    <location>
        <begin position="59"/>
        <end position="118"/>
    </location>
</feature>
<dbReference type="EC" id="3.2.1.78" evidence="4"/>
<keyword evidence="5" id="KW-0964">Secreted</keyword>
<dbReference type="SUPFAM" id="SSF51445">
    <property type="entry name" value="(Trans)glycosidases"/>
    <property type="match status" value="1"/>
</dbReference>
<protein>
    <recommendedName>
        <fullName evidence="4">mannan endo-1,4-beta-mannosidase</fullName>
        <ecNumber evidence="4">3.2.1.78</ecNumber>
    </recommendedName>
</protein>
<dbReference type="SMART" id="SM00236">
    <property type="entry name" value="fCBD"/>
    <property type="match status" value="1"/>
</dbReference>
<dbReference type="GO" id="GO:0005576">
    <property type="term" value="C:extracellular region"/>
    <property type="evidence" value="ECO:0007669"/>
    <property type="project" value="UniProtKB-SubCell"/>
</dbReference>
<dbReference type="AlphaFoldDB" id="A0A0C3QS67"/>
<dbReference type="Pfam" id="PF00734">
    <property type="entry name" value="CBM_1"/>
    <property type="match status" value="1"/>
</dbReference>
<evidence type="ECO:0000256" key="7">
    <source>
        <dbReference type="ARBA" id="ARBA00022801"/>
    </source>
</evidence>
<keyword evidence="7 12" id="KW-0378">Hydrolase</keyword>
<feature type="chain" id="PRO_5002168830" description="mannan endo-1,4-beta-mannosidase" evidence="10">
    <location>
        <begin position="18"/>
        <end position="433"/>
    </location>
</feature>
<dbReference type="GO" id="GO:0030248">
    <property type="term" value="F:cellulose binding"/>
    <property type="evidence" value="ECO:0007669"/>
    <property type="project" value="InterPro"/>
</dbReference>
<dbReference type="InterPro" id="IPR045053">
    <property type="entry name" value="MAN-like"/>
</dbReference>
<dbReference type="PANTHER" id="PTHR31451:SF39">
    <property type="entry name" value="MANNAN ENDO-1,4-BETA-MANNOSIDASE 1"/>
    <property type="match status" value="1"/>
</dbReference>
<dbReference type="PANTHER" id="PTHR31451">
    <property type="match status" value="1"/>
</dbReference>
<dbReference type="GO" id="GO:0016985">
    <property type="term" value="F:mannan endo-1,4-beta-mannosidase activity"/>
    <property type="evidence" value="ECO:0007669"/>
    <property type="project" value="UniProtKB-EC"/>
</dbReference>
<proteinExistence type="inferred from homology"/>
<dbReference type="InterPro" id="IPR001547">
    <property type="entry name" value="Glyco_hydro_5"/>
</dbReference>
<comment type="subcellular location">
    <subcellularLocation>
        <location evidence="2">Secreted</location>
    </subcellularLocation>
</comment>
<dbReference type="STRING" id="1051891.A0A0C3QS67"/>
<evidence type="ECO:0000313" key="12">
    <source>
        <dbReference type="EMBL" id="KIO30769.1"/>
    </source>
</evidence>
<dbReference type="InterPro" id="IPR035971">
    <property type="entry name" value="CBD_sf"/>
</dbReference>
<dbReference type="PROSITE" id="PS00562">
    <property type="entry name" value="CBM1_1"/>
    <property type="match status" value="1"/>
</dbReference>
<evidence type="ECO:0000256" key="4">
    <source>
        <dbReference type="ARBA" id="ARBA00012706"/>
    </source>
</evidence>
<evidence type="ECO:0000256" key="3">
    <source>
        <dbReference type="ARBA" id="ARBA00005641"/>
    </source>
</evidence>
<feature type="domain" description="CBM1" evidence="11">
    <location>
        <begin position="17"/>
        <end position="53"/>
    </location>
</feature>
<organism evidence="12 13">
    <name type="scientific">Tulasnella calospora MUT 4182</name>
    <dbReference type="NCBI Taxonomy" id="1051891"/>
    <lineage>
        <taxon>Eukaryota</taxon>
        <taxon>Fungi</taxon>
        <taxon>Dikarya</taxon>
        <taxon>Basidiomycota</taxon>
        <taxon>Agaricomycotina</taxon>
        <taxon>Agaricomycetes</taxon>
        <taxon>Cantharellales</taxon>
        <taxon>Tulasnellaceae</taxon>
        <taxon>Tulasnella</taxon>
    </lineage>
</organism>
<accession>A0A0C3QS67</accession>
<evidence type="ECO:0000256" key="8">
    <source>
        <dbReference type="ARBA" id="ARBA00023295"/>
    </source>
</evidence>
<feature type="compositionally biased region" description="Low complexity" evidence="9">
    <location>
        <begin position="59"/>
        <end position="117"/>
    </location>
</feature>
<evidence type="ECO:0000256" key="6">
    <source>
        <dbReference type="ARBA" id="ARBA00022729"/>
    </source>
</evidence>
<dbReference type="GO" id="GO:0046355">
    <property type="term" value="P:mannan catabolic process"/>
    <property type="evidence" value="ECO:0007669"/>
    <property type="project" value="UniProtKB-ARBA"/>
</dbReference>
<dbReference type="PROSITE" id="PS00659">
    <property type="entry name" value="GLYCOSYL_HYDROL_F5"/>
    <property type="match status" value="1"/>
</dbReference>
<dbReference type="Proteomes" id="UP000054248">
    <property type="component" value="Unassembled WGS sequence"/>
</dbReference>
<reference evidence="13" key="2">
    <citation type="submission" date="2015-01" db="EMBL/GenBank/DDBJ databases">
        <title>Evolutionary Origins and Diversification of the Mycorrhizal Mutualists.</title>
        <authorList>
            <consortium name="DOE Joint Genome Institute"/>
            <consortium name="Mycorrhizal Genomics Consortium"/>
            <person name="Kohler A."/>
            <person name="Kuo A."/>
            <person name="Nagy L.G."/>
            <person name="Floudas D."/>
            <person name="Copeland A."/>
            <person name="Barry K.W."/>
            <person name="Cichocki N."/>
            <person name="Veneault-Fourrey C."/>
            <person name="LaButti K."/>
            <person name="Lindquist E.A."/>
            <person name="Lipzen A."/>
            <person name="Lundell T."/>
            <person name="Morin E."/>
            <person name="Murat C."/>
            <person name="Riley R."/>
            <person name="Ohm R."/>
            <person name="Sun H."/>
            <person name="Tunlid A."/>
            <person name="Henrissat B."/>
            <person name="Grigoriev I.V."/>
            <person name="Hibbett D.S."/>
            <person name="Martin F."/>
        </authorList>
    </citation>
    <scope>NUCLEOTIDE SEQUENCE [LARGE SCALE GENOMIC DNA]</scope>
    <source>
        <strain evidence="13">MUT 4182</strain>
    </source>
</reference>
<evidence type="ECO:0000256" key="5">
    <source>
        <dbReference type="ARBA" id="ARBA00022525"/>
    </source>
</evidence>
<evidence type="ECO:0000259" key="11">
    <source>
        <dbReference type="PROSITE" id="PS51164"/>
    </source>
</evidence>
<dbReference type="InterPro" id="IPR017853">
    <property type="entry name" value="GH"/>
</dbReference>
<evidence type="ECO:0000313" key="13">
    <source>
        <dbReference type="Proteomes" id="UP000054248"/>
    </source>
</evidence>
<dbReference type="PROSITE" id="PS51164">
    <property type="entry name" value="CBM1_2"/>
    <property type="match status" value="1"/>
</dbReference>
<keyword evidence="13" id="KW-1185">Reference proteome</keyword>
<gene>
    <name evidence="12" type="ORF">M407DRAFT_20292</name>
</gene>
<keyword evidence="8" id="KW-0326">Glycosidase</keyword>
<dbReference type="InterPro" id="IPR018087">
    <property type="entry name" value="Glyco_hydro_5_CS"/>
</dbReference>
<comment type="similarity">
    <text evidence="3">Belongs to the glycosyl hydrolase 5 (cellulase A) family.</text>
</comment>
<dbReference type="SUPFAM" id="SSF57180">
    <property type="entry name" value="Cellulose-binding domain"/>
    <property type="match status" value="1"/>
</dbReference>
<dbReference type="InterPro" id="IPR000254">
    <property type="entry name" value="CBD"/>
</dbReference>
<dbReference type="Pfam" id="PF26410">
    <property type="entry name" value="GH5_mannosidase"/>
    <property type="match status" value="1"/>
</dbReference>
<keyword evidence="6 10" id="KW-0732">Signal</keyword>
<feature type="signal peptide" evidence="10">
    <location>
        <begin position="1"/>
        <end position="17"/>
    </location>
</feature>
<reference evidence="12 13" key="1">
    <citation type="submission" date="2014-04" db="EMBL/GenBank/DDBJ databases">
        <authorList>
            <consortium name="DOE Joint Genome Institute"/>
            <person name="Kuo A."/>
            <person name="Girlanda M."/>
            <person name="Perotto S."/>
            <person name="Kohler A."/>
            <person name="Nagy L.G."/>
            <person name="Floudas D."/>
            <person name="Copeland A."/>
            <person name="Barry K.W."/>
            <person name="Cichocki N."/>
            <person name="Veneault-Fourrey C."/>
            <person name="LaButti K."/>
            <person name="Lindquist E.A."/>
            <person name="Lipzen A."/>
            <person name="Lundell T."/>
            <person name="Morin E."/>
            <person name="Murat C."/>
            <person name="Sun H."/>
            <person name="Tunlid A."/>
            <person name="Henrissat B."/>
            <person name="Grigoriev I.V."/>
            <person name="Hibbett D.S."/>
            <person name="Martin F."/>
            <person name="Nordberg H.P."/>
            <person name="Cantor M.N."/>
            <person name="Hua S.X."/>
        </authorList>
    </citation>
    <scope>NUCLEOTIDE SEQUENCE [LARGE SCALE GENOMIC DNA]</scope>
    <source>
        <strain evidence="12 13">MUT 4182</strain>
    </source>
</reference>
<evidence type="ECO:0000256" key="1">
    <source>
        <dbReference type="ARBA" id="ARBA00001678"/>
    </source>
</evidence>
<dbReference type="HOGENOM" id="CLU_031603_4_1_1"/>
<dbReference type="OrthoDB" id="406631at2759"/>
<evidence type="ECO:0000256" key="2">
    <source>
        <dbReference type="ARBA" id="ARBA00004613"/>
    </source>
</evidence>
<comment type="catalytic activity">
    <reaction evidence="1">
        <text>Random hydrolysis of (1-&gt;4)-beta-D-mannosidic linkages in mannans, galactomannans and glucomannans.</text>
        <dbReference type="EC" id="3.2.1.78"/>
    </reaction>
</comment>
<dbReference type="Gene3D" id="3.20.20.80">
    <property type="entry name" value="Glycosidases"/>
    <property type="match status" value="1"/>
</dbReference>
<name>A0A0C3QS67_9AGAM</name>
<evidence type="ECO:0000256" key="10">
    <source>
        <dbReference type="SAM" id="SignalP"/>
    </source>
</evidence>
<evidence type="ECO:0000256" key="9">
    <source>
        <dbReference type="SAM" id="MobiDB-lite"/>
    </source>
</evidence>
<dbReference type="EMBL" id="KN822969">
    <property type="protein sequence ID" value="KIO30769.1"/>
    <property type="molecule type" value="Genomic_DNA"/>
</dbReference>
<sequence>MFKKAITIAALAKLGFAAVPMWGQCGGLSYTGETTCVAGATCVYQNDWYWQCLASSSTTTTSKTSTTTSKTSTTTTRTSTTTTTSSRSTTTTTTTKPTSSTTKTSTTTTTTTTSTPSNCSGYVRTSGQKFTLNGSTFSMVGSNAYWLAQFPATQADLDQAFADIAATGATTVRTWGFNEVTSASGTYYQIWNGATPTINYGSDGLAKFDAVVASAKAHGLKLIIALTNNWGDYGGMDVYVKQILNSSNHDLFYTDASVIQAFKNYIAVWVNRYKNEPTILGWELANEPRCRGSTGITSGNCTTATITQWVKDISAYIKSLDSCRLVSIGDEGFGLPGDGTYPYTYAEGVDFPTNLAISTIDFGTAHLYPYAWGQTADPVGWGNAWITNHYTVQQQLNKPVILEEYGTDSNRTATIGAWLNTVVSSGMAGDLIW</sequence>